<evidence type="ECO:0000313" key="4">
    <source>
        <dbReference type="Proteomes" id="UP000824070"/>
    </source>
</evidence>
<comment type="caution">
    <text evidence="3">The sequence shown here is derived from an EMBL/GenBank/DDBJ whole genome shotgun (WGS) entry which is preliminary data.</text>
</comment>
<dbReference type="AlphaFoldDB" id="A0A9D1LNB7"/>
<accession>A0A9D1LNB7</accession>
<evidence type="ECO:0000313" key="3">
    <source>
        <dbReference type="EMBL" id="HIU44997.1"/>
    </source>
</evidence>
<keyword evidence="1" id="KW-0472">Membrane</keyword>
<keyword evidence="1" id="KW-0812">Transmembrane</keyword>
<keyword evidence="1" id="KW-1133">Transmembrane helix</keyword>
<reference evidence="3" key="2">
    <citation type="journal article" date="2021" name="PeerJ">
        <title>Extensive microbial diversity within the chicken gut microbiome revealed by metagenomics and culture.</title>
        <authorList>
            <person name="Gilroy R."/>
            <person name="Ravi A."/>
            <person name="Getino M."/>
            <person name="Pursley I."/>
            <person name="Horton D.L."/>
            <person name="Alikhan N.F."/>
            <person name="Baker D."/>
            <person name="Gharbi K."/>
            <person name="Hall N."/>
            <person name="Watson M."/>
            <person name="Adriaenssens E.M."/>
            <person name="Foster-Nyarko E."/>
            <person name="Jarju S."/>
            <person name="Secka A."/>
            <person name="Antonio M."/>
            <person name="Oren A."/>
            <person name="Chaudhuri R.R."/>
            <person name="La Ragione R."/>
            <person name="Hildebrand F."/>
            <person name="Pallen M.J."/>
        </authorList>
    </citation>
    <scope>NUCLEOTIDE SEQUENCE</scope>
    <source>
        <strain evidence="3">ChiGjej1B1-22543</strain>
    </source>
</reference>
<feature type="transmembrane region" description="Helical" evidence="1">
    <location>
        <begin position="152"/>
        <end position="171"/>
    </location>
</feature>
<protein>
    <recommendedName>
        <fullName evidence="2">Filamentation induced by cAMP protein Fic-like C-terminal domain-containing protein</fullName>
    </recommendedName>
</protein>
<reference evidence="3" key="1">
    <citation type="submission" date="2020-10" db="EMBL/GenBank/DDBJ databases">
        <authorList>
            <person name="Gilroy R."/>
        </authorList>
    </citation>
    <scope>NUCLEOTIDE SEQUENCE</scope>
    <source>
        <strain evidence="3">ChiGjej1B1-22543</strain>
    </source>
</reference>
<feature type="domain" description="Filamentation induced by cAMP protein Fic-like C-terminal" evidence="2">
    <location>
        <begin position="255"/>
        <end position="316"/>
    </location>
</feature>
<evidence type="ECO:0000256" key="1">
    <source>
        <dbReference type="SAM" id="Phobius"/>
    </source>
</evidence>
<organism evidence="3 4">
    <name type="scientific">Candidatus Alloenteromonas pullicola</name>
    <dbReference type="NCBI Taxonomy" id="2840784"/>
    <lineage>
        <taxon>Bacteria</taxon>
        <taxon>Bacillati</taxon>
        <taxon>Bacillota</taxon>
        <taxon>Bacillota incertae sedis</taxon>
        <taxon>Candidatus Alloenteromonas</taxon>
    </lineage>
</organism>
<evidence type="ECO:0000259" key="2">
    <source>
        <dbReference type="Pfam" id="PF21247"/>
    </source>
</evidence>
<dbReference type="Pfam" id="PF21247">
    <property type="entry name" value="Fic-like_C"/>
    <property type="match status" value="1"/>
</dbReference>
<proteinExistence type="predicted"/>
<name>A0A9D1LNB7_9FIRM</name>
<dbReference type="InterPro" id="IPR049514">
    <property type="entry name" value="Fic-like_C"/>
</dbReference>
<dbReference type="EMBL" id="DVMV01000012">
    <property type="protein sequence ID" value="HIU44997.1"/>
    <property type="molecule type" value="Genomic_DNA"/>
</dbReference>
<dbReference type="Proteomes" id="UP000824070">
    <property type="component" value="Unassembled WGS sequence"/>
</dbReference>
<sequence>MDKILPPYKASFSVSNAVVMALSECCFKVGRLSCIANQREGKESAAEEAKAYCRLIDVKLTPSQARALYTLEIISAHPIASSTASLFYKSAKMDPYADSFIKLFEDSVFGEDVPNRLSRKVAGYDYPIPSHPKIKELLSGMFRFLKQAKGKVHPLLLSGVLLFMIPAIMPYSSHTFLLACLYAKGMLCGYRKELSSILLLPKLEKSEKLLKDAISRSVEKGDMSPFLIEYLQTIGDAIDLECRQSLRARGGLTNQAKRMLSLMEEGRFYSASELLSLLGLKSRLGLHKNYLKPALEEGAIEMSNPLSPTDRTQRYRRKAK</sequence>
<gene>
    <name evidence="3" type="ORF">IAC52_01730</name>
</gene>